<gene>
    <name evidence="7" type="ORF">BN9_075350</name>
</gene>
<feature type="transmembrane region" description="Helical" evidence="6">
    <location>
        <begin position="31"/>
        <end position="49"/>
    </location>
</feature>
<dbReference type="PANTHER" id="PTHR12668">
    <property type="entry name" value="TRANSMEMBRANE PROTEIN 14, 15"/>
    <property type="match status" value="1"/>
</dbReference>
<evidence type="ECO:0000256" key="4">
    <source>
        <dbReference type="ARBA" id="ARBA00022989"/>
    </source>
</evidence>
<evidence type="ECO:0000313" key="8">
    <source>
        <dbReference type="Proteomes" id="UP000053237"/>
    </source>
</evidence>
<dbReference type="PANTHER" id="PTHR12668:SF43">
    <property type="entry name" value="TRANSMEMBRANE PROTEIN 14 HOMOLOG"/>
    <property type="match status" value="1"/>
</dbReference>
<accession>A0A024GJ90</accession>
<dbReference type="OrthoDB" id="5620at2759"/>
<keyword evidence="5 6" id="KW-0472">Membrane</keyword>
<protein>
    <recommendedName>
        <fullName evidence="9">Transmembrane protein 14C</fullName>
    </recommendedName>
</protein>
<keyword evidence="3 6" id="KW-0812">Transmembrane</keyword>
<dbReference type="InterPro" id="IPR005349">
    <property type="entry name" value="TMEM14"/>
</dbReference>
<comment type="caution">
    <text evidence="7">The sequence shown here is derived from an EMBL/GenBank/DDBJ whole genome shotgun (WGS) entry which is preliminary data.</text>
</comment>
<feature type="transmembrane region" description="Helical" evidence="6">
    <location>
        <begin position="7"/>
        <end position="25"/>
    </location>
</feature>
<comment type="subcellular location">
    <subcellularLocation>
        <location evidence="1">Membrane</location>
    </subcellularLocation>
</comment>
<evidence type="ECO:0000313" key="7">
    <source>
        <dbReference type="EMBL" id="CCI46592.1"/>
    </source>
</evidence>
<feature type="transmembrane region" description="Helical" evidence="6">
    <location>
        <begin position="61"/>
        <end position="81"/>
    </location>
</feature>
<comment type="similarity">
    <text evidence="2">Belongs to the TMEM14 family.</text>
</comment>
<dbReference type="Proteomes" id="UP000053237">
    <property type="component" value="Unassembled WGS sequence"/>
</dbReference>
<evidence type="ECO:0000256" key="2">
    <source>
        <dbReference type="ARBA" id="ARBA00007590"/>
    </source>
</evidence>
<proteinExistence type="inferred from homology"/>
<evidence type="ECO:0000256" key="1">
    <source>
        <dbReference type="ARBA" id="ARBA00004370"/>
    </source>
</evidence>
<evidence type="ECO:0000256" key="6">
    <source>
        <dbReference type="SAM" id="Phobius"/>
    </source>
</evidence>
<dbReference type="Pfam" id="PF03647">
    <property type="entry name" value="Tmemb_14"/>
    <property type="match status" value="1"/>
</dbReference>
<feature type="transmembrane region" description="Helical" evidence="6">
    <location>
        <begin position="87"/>
        <end position="105"/>
    </location>
</feature>
<name>A0A024GJ90_9STRA</name>
<dbReference type="AlphaFoldDB" id="A0A024GJ90"/>
<organism evidence="7 8">
    <name type="scientific">Albugo candida</name>
    <dbReference type="NCBI Taxonomy" id="65357"/>
    <lineage>
        <taxon>Eukaryota</taxon>
        <taxon>Sar</taxon>
        <taxon>Stramenopiles</taxon>
        <taxon>Oomycota</taxon>
        <taxon>Peronosporomycetes</taxon>
        <taxon>Albuginales</taxon>
        <taxon>Albuginaceae</taxon>
        <taxon>Albugo</taxon>
    </lineage>
</organism>
<dbReference type="InParanoid" id="A0A024GJ90"/>
<sequence>MYDFCLTIPYGMMLGLGGLVGFASSGSPMSAIVGIGSGATLTTIGYLSYQDFVRNSTVPKIWPSISCVISTALTGILGYRYFLTDKFFPAGFIAFTSAGMSAFYVHQLLRKPHSGV</sequence>
<keyword evidence="4 6" id="KW-1133">Transmembrane helix</keyword>
<evidence type="ECO:0000256" key="5">
    <source>
        <dbReference type="ARBA" id="ARBA00023136"/>
    </source>
</evidence>
<evidence type="ECO:0008006" key="9">
    <source>
        <dbReference type="Google" id="ProtNLM"/>
    </source>
</evidence>
<reference evidence="7 8" key="1">
    <citation type="submission" date="2012-05" db="EMBL/GenBank/DDBJ databases">
        <title>Recombination and specialization in a pathogen metapopulation.</title>
        <authorList>
            <person name="Gardiner A."/>
            <person name="Kemen E."/>
            <person name="Schultz-Larsen T."/>
            <person name="MacLean D."/>
            <person name="Van Oosterhout C."/>
            <person name="Jones J.D.G."/>
        </authorList>
    </citation>
    <scope>NUCLEOTIDE SEQUENCE [LARGE SCALE GENOMIC DNA]</scope>
    <source>
        <strain evidence="7 8">Ac Nc2</strain>
    </source>
</reference>
<dbReference type="EMBL" id="CAIX01000133">
    <property type="protein sequence ID" value="CCI46592.1"/>
    <property type="molecule type" value="Genomic_DNA"/>
</dbReference>
<evidence type="ECO:0000256" key="3">
    <source>
        <dbReference type="ARBA" id="ARBA00022692"/>
    </source>
</evidence>
<dbReference type="GO" id="GO:0016020">
    <property type="term" value="C:membrane"/>
    <property type="evidence" value="ECO:0007669"/>
    <property type="project" value="UniProtKB-SubCell"/>
</dbReference>
<dbReference type="Gene3D" id="1.10.10.1740">
    <property type="entry name" value="Transmembrane protein 14-like"/>
    <property type="match status" value="1"/>
</dbReference>
<dbReference type="InterPro" id="IPR044890">
    <property type="entry name" value="TMEM14_sf"/>
</dbReference>
<keyword evidence="8" id="KW-1185">Reference proteome</keyword>